<dbReference type="RefSeq" id="WP_014665267.1">
    <property type="nucleotide sequence ID" value="NZ_JAHBMK020000001.1"/>
</dbReference>
<sequence>MSEKDTTIKTLELYAEELPAQVDLATVAGTASTASSFTTASCPATTASTAGTASSYG</sequence>
<dbReference type="InterPro" id="IPR049803">
    <property type="entry name" value="RiPP_thiocil-like"/>
</dbReference>
<gene>
    <name evidence="2" type="ORF">KHP33_017385</name>
</gene>
<dbReference type="Proteomes" id="UP001177121">
    <property type="component" value="Unassembled WGS sequence"/>
</dbReference>
<evidence type="ECO:0000313" key="3">
    <source>
        <dbReference type="Proteomes" id="UP001177121"/>
    </source>
</evidence>
<keyword evidence="3" id="KW-1185">Reference proteome</keyword>
<dbReference type="NCBIfam" id="NF033482">
    <property type="entry name" value="RiPP_thiocil"/>
    <property type="match status" value="1"/>
</dbReference>
<protein>
    <submittedName>
        <fullName evidence="2">Thiocillin family RiPP</fullName>
    </submittedName>
</protein>
<organism evidence="2 3">
    <name type="scientific">Bacillus cabrialesii subsp. tritici</name>
    <dbReference type="NCBI Taxonomy" id="2944916"/>
    <lineage>
        <taxon>Bacteria</taxon>
        <taxon>Bacillati</taxon>
        <taxon>Bacillota</taxon>
        <taxon>Bacilli</taxon>
        <taxon>Bacillales</taxon>
        <taxon>Bacillaceae</taxon>
        <taxon>Bacillus</taxon>
        <taxon>Bacillus cabrialesii</taxon>
    </lineage>
</organism>
<proteinExistence type="predicted"/>
<reference evidence="2" key="1">
    <citation type="submission" date="2023-07" db="EMBL/GenBank/DDBJ databases">
        <title>Biological control against Fusarium languescens, the causal agent of wilt in Jalapeno peppers, by a novel bacterial subspecies: Bacillus cabrialesii subsp. tritici TSO2.</title>
        <authorList>
            <person name="Montoya-Martinez A.C."/>
            <person name="Figueroa-Brambila K.M."/>
            <person name="Escalante-Beltran A."/>
            <person name="Lopez-Montoya N.D."/>
            <person name="Valenzuela-Ruiz V."/>
            <person name="Parra-Cota F.I."/>
            <person name="Estrada Alvarado M.I."/>
            <person name="De Los Santos Villalobos S."/>
        </authorList>
    </citation>
    <scope>NUCLEOTIDE SEQUENCE</scope>
    <source>
        <strain evidence="2">TSO2</strain>
    </source>
</reference>
<comment type="caution">
    <text evidence="2">The sequence shown here is derived from an EMBL/GenBank/DDBJ whole genome shotgun (WGS) entry which is preliminary data.</text>
</comment>
<accession>A0ABT9DPF1</accession>
<name>A0ABT9DPF1_9BACI</name>
<evidence type="ECO:0000313" key="2">
    <source>
        <dbReference type="EMBL" id="MDO8226585.1"/>
    </source>
</evidence>
<evidence type="ECO:0000256" key="1">
    <source>
        <dbReference type="SAM" id="MobiDB-lite"/>
    </source>
</evidence>
<dbReference type="EMBL" id="JAHBMK020000001">
    <property type="protein sequence ID" value="MDO8226585.1"/>
    <property type="molecule type" value="Genomic_DNA"/>
</dbReference>
<feature type="region of interest" description="Disordered" evidence="1">
    <location>
        <begin position="34"/>
        <end position="57"/>
    </location>
</feature>